<proteinExistence type="predicted"/>
<dbReference type="InterPro" id="IPR027396">
    <property type="entry name" value="DsrEFH-like"/>
</dbReference>
<protein>
    <submittedName>
        <fullName evidence="1">Uncharacterized protein</fullName>
    </submittedName>
</protein>
<dbReference type="Proteomes" id="UP000034127">
    <property type="component" value="Unassembled WGS sequence"/>
</dbReference>
<comment type="caution">
    <text evidence="1">The sequence shown here is derived from an EMBL/GenBank/DDBJ whole genome shotgun (WGS) entry which is preliminary data.</text>
</comment>
<evidence type="ECO:0000313" key="1">
    <source>
        <dbReference type="EMBL" id="KKP65388.1"/>
    </source>
</evidence>
<name>A0A0G0B7M2_9BACT</name>
<dbReference type="Gene3D" id="3.40.1260.10">
    <property type="entry name" value="DsrEFH-like"/>
    <property type="match status" value="1"/>
</dbReference>
<accession>A0A0G0B7M2</accession>
<dbReference type="AlphaFoldDB" id="A0A0G0B7M2"/>
<evidence type="ECO:0000313" key="2">
    <source>
        <dbReference type="Proteomes" id="UP000034127"/>
    </source>
</evidence>
<dbReference type="EMBL" id="LBPX01000056">
    <property type="protein sequence ID" value="KKP65388.1"/>
    <property type="molecule type" value="Genomic_DNA"/>
</dbReference>
<dbReference type="Pfam" id="PF02635">
    <property type="entry name" value="DsrE"/>
    <property type="match status" value="1"/>
</dbReference>
<dbReference type="SUPFAM" id="SSF75169">
    <property type="entry name" value="DsrEFH-like"/>
    <property type="match status" value="1"/>
</dbReference>
<organism evidence="1 2">
    <name type="scientific">Candidatus Roizmanbacteria bacterium GW2011_GWC2_35_12</name>
    <dbReference type="NCBI Taxonomy" id="1618485"/>
    <lineage>
        <taxon>Bacteria</taxon>
        <taxon>Candidatus Roizmaniibacteriota</taxon>
    </lineage>
</organism>
<gene>
    <name evidence="1" type="ORF">UR63_C0056G0004</name>
</gene>
<sequence>MKIGIIISQNDPETVWNALRLANLALSKGDTVSTFLTGKGVEYEQLSSPKFNIKEQVVKFLESGGKITACGTCLAIRKQKSDEECPAGGIEDLYNLIVDSDKVITF</sequence>
<reference evidence="1 2" key="1">
    <citation type="journal article" date="2015" name="Nature">
        <title>rRNA introns, odd ribosomes, and small enigmatic genomes across a large radiation of phyla.</title>
        <authorList>
            <person name="Brown C.T."/>
            <person name="Hug L.A."/>
            <person name="Thomas B.C."/>
            <person name="Sharon I."/>
            <person name="Castelle C.J."/>
            <person name="Singh A."/>
            <person name="Wilkins M.J."/>
            <person name="Williams K.H."/>
            <person name="Banfield J.F."/>
        </authorList>
    </citation>
    <scope>NUCLEOTIDE SEQUENCE [LARGE SCALE GENOMIC DNA]</scope>
</reference>
<dbReference type="InterPro" id="IPR003787">
    <property type="entry name" value="Sulphur_relay_DsrE/F-like"/>
</dbReference>